<dbReference type="Proteomes" id="UP000037510">
    <property type="component" value="Unassembled WGS sequence"/>
</dbReference>
<sequence length="275" mass="29969">MMVLSILFPEQGTFSHVPKERVGFKLRGGIDKQTGYTGGLYIERCFGILLAPGRSVKHSDMRLLDMVSGSSGGSACSVCALWNAGESALAAFNVASGDGAPAYMSLALDLVIRGIPDPLRWTGPRPRALNQLVRVGVPEALRGERDITRTFPAHGFYREDGGLGQDSLLRLARAYAVYDEEVGYCQGLSFLAATLLLHTLLRLARAYAVYDEEVGYCQGLSFLAATLLLHTLLRLARAYAVYDEEVGYSQGLSFLAATRLLHIHHTTCSKKSYNC</sequence>
<dbReference type="PROSITE" id="PS50086">
    <property type="entry name" value="TBC_RABGAP"/>
    <property type="match status" value="1"/>
</dbReference>
<evidence type="ECO:0000313" key="3">
    <source>
        <dbReference type="Proteomes" id="UP000037510"/>
    </source>
</evidence>
<reference evidence="2 3" key="1">
    <citation type="journal article" date="2015" name="Genome Biol. Evol.">
        <title>The genome of winter moth (Operophtera brumata) provides a genomic perspective on sexual dimorphism and phenology.</title>
        <authorList>
            <person name="Derks M.F."/>
            <person name="Smit S."/>
            <person name="Salis L."/>
            <person name="Schijlen E."/>
            <person name="Bossers A."/>
            <person name="Mateman C."/>
            <person name="Pijl A.S."/>
            <person name="de Ridder D."/>
            <person name="Groenen M.A."/>
            <person name="Visser M.E."/>
            <person name="Megens H.J."/>
        </authorList>
    </citation>
    <scope>NUCLEOTIDE SEQUENCE [LARGE SCALE GENOMIC DNA]</scope>
    <source>
        <strain evidence="2">WM2013NL</strain>
        <tissue evidence="2">Head and thorax</tissue>
    </source>
</reference>
<protein>
    <submittedName>
        <fullName evidence="2">Putative rab6 gtpase activating protein, gapcena</fullName>
    </submittedName>
</protein>
<evidence type="ECO:0000259" key="1">
    <source>
        <dbReference type="PROSITE" id="PS50086"/>
    </source>
</evidence>
<dbReference type="Pfam" id="PF00566">
    <property type="entry name" value="RabGAP-TBC"/>
    <property type="match status" value="2"/>
</dbReference>
<name>A0A0L7L9V5_OPEBR</name>
<dbReference type="InterPro" id="IPR050302">
    <property type="entry name" value="Rab_GAP_TBC_domain"/>
</dbReference>
<organism evidence="2 3">
    <name type="scientific">Operophtera brumata</name>
    <name type="common">Winter moth</name>
    <name type="synonym">Phalaena brumata</name>
    <dbReference type="NCBI Taxonomy" id="104452"/>
    <lineage>
        <taxon>Eukaryota</taxon>
        <taxon>Metazoa</taxon>
        <taxon>Ecdysozoa</taxon>
        <taxon>Arthropoda</taxon>
        <taxon>Hexapoda</taxon>
        <taxon>Insecta</taxon>
        <taxon>Pterygota</taxon>
        <taxon>Neoptera</taxon>
        <taxon>Endopterygota</taxon>
        <taxon>Lepidoptera</taxon>
        <taxon>Glossata</taxon>
        <taxon>Ditrysia</taxon>
        <taxon>Geometroidea</taxon>
        <taxon>Geometridae</taxon>
        <taxon>Larentiinae</taxon>
        <taxon>Operophtera</taxon>
    </lineage>
</organism>
<feature type="domain" description="Rab-GAP TBC" evidence="1">
    <location>
        <begin position="124"/>
        <end position="275"/>
    </location>
</feature>
<dbReference type="SUPFAM" id="SSF47923">
    <property type="entry name" value="Ypt/Rab-GAP domain of gyp1p"/>
    <property type="match status" value="3"/>
</dbReference>
<dbReference type="STRING" id="104452.A0A0L7L9V5"/>
<dbReference type="AlphaFoldDB" id="A0A0L7L9V5"/>
<dbReference type="InterPro" id="IPR035969">
    <property type="entry name" value="Rab-GAP_TBC_sf"/>
</dbReference>
<dbReference type="GO" id="GO:0031267">
    <property type="term" value="F:small GTPase binding"/>
    <property type="evidence" value="ECO:0007669"/>
    <property type="project" value="TreeGrafter"/>
</dbReference>
<accession>A0A0L7L9V5</accession>
<dbReference type="PANTHER" id="PTHR47219:SF9">
    <property type="entry name" value="GTPASE ACTIVATING PROTEIN AND CENTROSOME-ASSOCIATED, ISOFORM B"/>
    <property type="match status" value="1"/>
</dbReference>
<dbReference type="GO" id="GO:0005096">
    <property type="term" value="F:GTPase activator activity"/>
    <property type="evidence" value="ECO:0007669"/>
    <property type="project" value="TreeGrafter"/>
</dbReference>
<dbReference type="Gene3D" id="1.10.8.270">
    <property type="entry name" value="putative rabgap domain of human tbc1 domain family member 14 like domains"/>
    <property type="match status" value="3"/>
</dbReference>
<keyword evidence="3" id="KW-1185">Reference proteome</keyword>
<gene>
    <name evidence="2" type="ORF">OBRU01_12700</name>
</gene>
<dbReference type="PANTHER" id="PTHR47219">
    <property type="entry name" value="RAB GTPASE-ACTIVATING PROTEIN 1-LIKE"/>
    <property type="match status" value="1"/>
</dbReference>
<dbReference type="InterPro" id="IPR000195">
    <property type="entry name" value="Rab-GAP-TBC_dom"/>
</dbReference>
<proteinExistence type="predicted"/>
<evidence type="ECO:0000313" key="2">
    <source>
        <dbReference type="EMBL" id="KOB72145.1"/>
    </source>
</evidence>
<dbReference type="EMBL" id="JTDY01002087">
    <property type="protein sequence ID" value="KOB72145.1"/>
    <property type="molecule type" value="Genomic_DNA"/>
</dbReference>
<comment type="caution">
    <text evidence="2">The sequence shown here is derived from an EMBL/GenBank/DDBJ whole genome shotgun (WGS) entry which is preliminary data.</text>
</comment>